<reference evidence="2 3" key="1">
    <citation type="submission" date="2020-01" db="EMBL/GenBank/DDBJ databases">
        <title>Ponticoccus aerotolerans gen. nov., sp. nov., an anaerobic bacterium and proposal of Ponticoccusceae fam. nov., Ponticoccusles ord. nov. and Ponticoccuse classis nov. in the phylum Kiritimatiellaeota.</title>
        <authorList>
            <person name="Zhou L.Y."/>
            <person name="Du Z.J."/>
        </authorList>
    </citation>
    <scope>NUCLEOTIDE SEQUENCE [LARGE SCALE GENOMIC DNA]</scope>
    <source>
        <strain evidence="2 3">S-5007</strain>
    </source>
</reference>
<evidence type="ECO:0008006" key="4">
    <source>
        <dbReference type="Google" id="ProtNLM"/>
    </source>
</evidence>
<gene>
    <name evidence="2" type="ORF">GT409_06145</name>
</gene>
<name>A0A6P1M5C5_9BACT</name>
<dbReference type="KEGG" id="taer:GT409_06145"/>
<keyword evidence="3" id="KW-1185">Reference proteome</keyword>
<dbReference type="Pfam" id="PF13385">
    <property type="entry name" value="Laminin_G_3"/>
    <property type="match status" value="2"/>
</dbReference>
<keyword evidence="1" id="KW-0732">Signal</keyword>
<dbReference type="EMBL" id="CP047593">
    <property type="protein sequence ID" value="QHI69041.1"/>
    <property type="molecule type" value="Genomic_DNA"/>
</dbReference>
<dbReference type="InterPro" id="IPR013320">
    <property type="entry name" value="ConA-like_dom_sf"/>
</dbReference>
<evidence type="ECO:0000313" key="3">
    <source>
        <dbReference type="Proteomes" id="UP000464954"/>
    </source>
</evidence>
<feature type="signal peptide" evidence="1">
    <location>
        <begin position="1"/>
        <end position="25"/>
    </location>
</feature>
<dbReference type="RefSeq" id="WP_160627965.1">
    <property type="nucleotide sequence ID" value="NZ_CP047593.1"/>
</dbReference>
<dbReference type="Proteomes" id="UP000464954">
    <property type="component" value="Chromosome"/>
</dbReference>
<proteinExistence type="predicted"/>
<organism evidence="2 3">
    <name type="scientific">Tichowtungia aerotolerans</name>
    <dbReference type="NCBI Taxonomy" id="2697043"/>
    <lineage>
        <taxon>Bacteria</taxon>
        <taxon>Pseudomonadati</taxon>
        <taxon>Kiritimatiellota</taxon>
        <taxon>Tichowtungiia</taxon>
        <taxon>Tichowtungiales</taxon>
        <taxon>Tichowtungiaceae</taxon>
        <taxon>Tichowtungia</taxon>
    </lineage>
</organism>
<dbReference type="Gene3D" id="2.60.120.200">
    <property type="match status" value="2"/>
</dbReference>
<evidence type="ECO:0000256" key="1">
    <source>
        <dbReference type="SAM" id="SignalP"/>
    </source>
</evidence>
<accession>A0A6P1M5C5</accession>
<dbReference type="AlphaFoldDB" id="A0A6P1M5C5"/>
<sequence>MKIKKGVCLRMIVAGFAVCSTVVNAAPLVIANWNDEADPDYTVGVRDALTAGTLPALTVLSKFGAGALDLTDSSTQMSLEYDGNYSTDKGTFEVFINPADVVAGTGYYIYSVIFDASNRIYFRREMHSNGTQQRLFAYYQSAGTAAYVSTTWLDKETGPLALDEWHHIALTWDFTKGGGANELAIYIDGSRDGYNAAVLEEEWGSGVAPTTIGIGCYGTAAVAASAYLDSMKISDDVVYSGESVTVPTQEFDMPVPPIGSPLLIAHWNSTADADVAIGVSTAFAELNSVLPGIVSTPSVLGGGALNYTNDTPALYFDAANNFNASAGTFELFMNPVEGVASQKYYIYSMTPASGYRVYFRREVHLNGTQQRLWAYYESAGVSKYVATAWEFMSTGSLALGEWHHVAFTWDFTKGGGTNELAIFIDGSRAAYDATVTAEAWVDSVYPDGMRIDIGRYGTSAADKPGSFFDELRISGVVMYTGESYTIPANEFDFGADLDTDGDGIADWWETTYYGGPTNAVPDTLAASGRHTNLEAYIAGLAPWETFELSLFSGSQTNLVQWDGREGRTYWVYSTPDLVNEAFSFETNVSWEAAEFIDLVSSNSSKFYQVGVTKD</sequence>
<dbReference type="SUPFAM" id="SSF49899">
    <property type="entry name" value="Concanavalin A-like lectins/glucanases"/>
    <property type="match status" value="2"/>
</dbReference>
<feature type="chain" id="PRO_5026941235" description="LamG domain-containing protein" evidence="1">
    <location>
        <begin position="26"/>
        <end position="614"/>
    </location>
</feature>
<protein>
    <recommendedName>
        <fullName evidence="4">LamG domain-containing protein</fullName>
    </recommendedName>
</protein>
<evidence type="ECO:0000313" key="2">
    <source>
        <dbReference type="EMBL" id="QHI69041.1"/>
    </source>
</evidence>